<feature type="compositionally biased region" description="Low complexity" evidence="1">
    <location>
        <begin position="2024"/>
        <end position="2040"/>
    </location>
</feature>
<dbReference type="Pfam" id="PF24291">
    <property type="entry name" value="Ig_CFAP65"/>
    <property type="match status" value="1"/>
</dbReference>
<evidence type="ECO:0000259" key="3">
    <source>
        <dbReference type="Pfam" id="PF24507"/>
    </source>
</evidence>
<dbReference type="InterPro" id="IPR058536">
    <property type="entry name" value="Ig_CFAP65_4th"/>
</dbReference>
<dbReference type="InterPro" id="IPR056310">
    <property type="entry name" value="Ig-CFAP74_4th"/>
</dbReference>
<dbReference type="InterPro" id="IPR056344">
    <property type="entry name" value="Ig_CFAP65-like_9th"/>
</dbReference>
<evidence type="ECO:0000259" key="4">
    <source>
        <dbReference type="Pfam" id="PF24798"/>
    </source>
</evidence>
<feature type="region of interest" description="Disordered" evidence="1">
    <location>
        <begin position="1801"/>
        <end position="1862"/>
    </location>
</feature>
<dbReference type="VEuPathDB" id="CryptoDB:Vbra_11891"/>
<dbReference type="OMA" id="QQLKVMV"/>
<dbReference type="PANTHER" id="PTHR46127">
    <property type="entry name" value="CILIA- AND FLAGELLA-ASSOCIATED PROTEIN 65"/>
    <property type="match status" value="1"/>
</dbReference>
<dbReference type="Pfam" id="PF24507">
    <property type="entry name" value="Ig_CFAP65_4th"/>
    <property type="match status" value="1"/>
</dbReference>
<dbReference type="Gene3D" id="2.60.40.10">
    <property type="entry name" value="Immunoglobulins"/>
    <property type="match status" value="8"/>
</dbReference>
<feature type="region of interest" description="Disordered" evidence="1">
    <location>
        <begin position="1907"/>
        <end position="1932"/>
    </location>
</feature>
<feature type="domain" description="CFAP65 fourth Ig-like" evidence="3">
    <location>
        <begin position="380"/>
        <end position="474"/>
    </location>
</feature>
<dbReference type="OrthoDB" id="439526at2759"/>
<reference evidence="7 8" key="1">
    <citation type="submission" date="2014-11" db="EMBL/GenBank/DDBJ databases">
        <authorList>
            <person name="Zhu J."/>
            <person name="Qi W."/>
            <person name="Song R."/>
        </authorList>
    </citation>
    <scope>NUCLEOTIDE SEQUENCE [LARGE SCALE GENOMIC DNA]</scope>
</reference>
<dbReference type="InterPro" id="IPR057470">
    <property type="entry name" value="Ig_CFAP65_7th"/>
</dbReference>
<dbReference type="Proteomes" id="UP000041254">
    <property type="component" value="Unassembled WGS sequence"/>
</dbReference>
<dbReference type="InterPro" id="IPR056305">
    <property type="entry name" value="Ig_CFAP65_10th"/>
</dbReference>
<feature type="region of interest" description="Disordered" evidence="1">
    <location>
        <begin position="1633"/>
        <end position="1653"/>
    </location>
</feature>
<evidence type="ECO:0000259" key="2">
    <source>
        <dbReference type="Pfam" id="PF24291"/>
    </source>
</evidence>
<proteinExistence type="predicted"/>
<sequence>MEAMDASIELKPQLQNLPSGGSEKGECRAIERPMTRFERSQSYGIDCEDELIWQNWTVGGEVKKRLVIRNVSLVTQTVQYKVPKTKLFNMDFPQTIKLPPGMEKVLIVAFRPIMYQPYVDSIEIITKKGTFHVAVKALVREASLTVPEGVDFGLCPVNEVTSVPIYVYNTGTLPCRFRWHSLPPFSVSPAAGCVPVRGAVECTVSFTPDRASVYDATVTCHGRADDGTDVDVLEIEAHEEGQGGLLRQMGVTGIAKVAHLKLPRSAAPEIHFGCAAPGVRQETKMLVQNTTPVRTSFEVCAASGPHEIAPLPPLPFRVTPTRGVIPPEGTLELKFAFQSWTVGETSRQRFQVRMKSGVPLCLTCVGHIDPHPVTISTPKLSFGDVPTGKRTSRVFQLENGSPLPLPYHFPQMDPAGTSVFFLDRPSGVVPASSFINMTMYGWPTAAANYFKRFYCLVKGTEGPLTLDVVLTCFDPAPNAPSRPAPLAISHVWSFRKMQLGGQREFPKDVPPPEREGETAVVAPPEETPTALYMDLLLDDASSLRDICVSPDVLDFGSCSPLTMSQPRVVTVANQTSQKVSCVWLIPEQTKPPLDKGDAAPFVVLPEQKDILPHSSTDFKVCYRPSAVGTFDTARLEANVYPKVNRSFRLVDAHRFTPPWSAGCLAMGNSFVAGANKYVPHSELSETAIRFRPCAIGEGRYHVLQLRNQSDTPMSYRFRDAQLAARLPSTEDESALPPSNPFIFRAYPKCGCVPPHTFHLLLFEFRPTQAANTTPLTATFQLVLNEDDKSVLPIAVAGRAWMPKGVLAHGKSEMFFPPTCAGVAGTDVVPLRNATEIPLTFSCRLPPKATPHFTLPCPSGYLGPAEEVSLPCQFYPAEAKTYATPLYVALRAAADDTQAVLGPLRQLVTPPPAPSPRSCELALRLVGQATGPVLSVSPCDVDLGDVAALDTVEGQVTLHNNSTSAIYYTVEVQFCPQEPSDDLFGRSTPPPIGPPSAFDQPHDTETNTEPAGTAAAAAAAAPPQHPHSPPSPLPPPCDDELNQLDRQQTRGSVYWDQDRSRQADGALRVAAGTEGDGVIEGRCTERIRFTFAPMVRGPHQYCVNVVPFAQPSDKFLERRQLTFPRNTHHRSERRPETEETLAMELHASTSSSMEMDAMAAEAGGGASLRPRTRSVHAAHGVKFWVGANVMHPFFQIVDIRCTTAALSPSHLWASFQADNINRLFRSEVTDGERAFLHAKGIDARKRQLRHLQSFTLDCGAFPMGGVPPYFTLTLHNPAPVDVSFRFLTPKKLSLEDIPLWADDLDIQGQMQGSEEAHYDFVESKRLFEVSPAAGRISARGSMQLRLAYHPLKEGSHVLPVVLSVDKGHSVLLYLTAAAIIYGVPKLQVRASIMHLQPVPLSMNPGPVQAVEVYNRGSSASHWQLDPSSLSDLCRDNFSFQILQCQPLSGVLQPFTTTHIHFVFTPLEAKTYTCPITIRTHKDDTPEATVLDTLTFELHMEGYQQPADGSAPSALPCVDRKFPPTLPDRTFTAPPRCAAFTSLDAVKFWKCPPNAFCHRLLVLSNTSPRYEMHFRWDQQGLLGGDDNQLVMIVPSQGVLRSGHHCLVHFILALDDQPLDISGEVACRVEWVAAPTTTNGEGNGRTSLKRRPSRDDPHEVFATHKVHVHEPVYSKLDPASQQRTGPHRSVVSRLTRSRYFALRATKGGQRCLENQFDSEFTKVSSSHDSKGRSNASAAATVGDEDVLEDPTQVGATLPSKAPLYVRVEVLAGSFTCEGGEADDRFVCVPPLALPNYDELVVGSEEVSPTATDESADMASRRSSKMPDNKRKQHLEVPSEYEAAATHEETDTSPSASTSPRPHEHTDAFHSLPLAERAAPVIQHIFTELFRAALADPSLPGLIQDMLRQPPPLCRQFHDSPAPTPPPVDPSFPLEEKGGERALDLAHQGEVETTHATADADQVVEEGQEQQQQQQQQESGPPDERLEQEHDEEIGEEEAPREEGEETSPDEQEHHDADEQGPEESEKPPQAATEEAPAAAGEQPMDTSLLHHNWSPLTMDYFGDNPSHITELREQLQRRRASAASVEEEIVEMGWGDHGRRPLRELAIELQSLPTVLSEIYREMLAELLQDIIDKRTPLAE</sequence>
<feature type="compositionally biased region" description="Acidic residues" evidence="1">
    <location>
        <begin position="1985"/>
        <end position="2006"/>
    </location>
</feature>
<feature type="region of interest" description="Disordered" evidence="1">
    <location>
        <begin position="978"/>
        <end position="1041"/>
    </location>
</feature>
<dbReference type="STRING" id="1169540.A0A0G4EG07"/>
<accession>A0A0G4EG07</accession>
<dbReference type="InterPro" id="IPR013783">
    <property type="entry name" value="Ig-like_fold"/>
</dbReference>
<feature type="compositionally biased region" description="Low complexity" evidence="1">
    <location>
        <begin position="1965"/>
        <end position="1974"/>
    </location>
</feature>
<feature type="domain" description="CFAP65 tenth Ig-like" evidence="2">
    <location>
        <begin position="1390"/>
        <end position="1483"/>
    </location>
</feature>
<dbReference type="Pfam" id="PF24816">
    <property type="entry name" value="Ig_CFAP65__9th"/>
    <property type="match status" value="1"/>
</dbReference>
<feature type="domain" description="CFAP74 fourth Ig-like" evidence="4">
    <location>
        <begin position="148"/>
        <end position="224"/>
    </location>
</feature>
<feature type="compositionally biased region" description="Pro residues" evidence="1">
    <location>
        <begin position="1022"/>
        <end position="1035"/>
    </location>
</feature>
<evidence type="ECO:0000313" key="8">
    <source>
        <dbReference type="Proteomes" id="UP000041254"/>
    </source>
</evidence>
<dbReference type="InterPro" id="IPR052614">
    <property type="entry name" value="CFAP65"/>
</dbReference>
<dbReference type="PhylomeDB" id="A0A0G4EG07"/>
<gene>
    <name evidence="7" type="ORF">Vbra_11891</name>
</gene>
<organism evidence="7 8">
    <name type="scientific">Vitrella brassicaformis (strain CCMP3155)</name>
    <dbReference type="NCBI Taxonomy" id="1169540"/>
    <lineage>
        <taxon>Eukaryota</taxon>
        <taxon>Sar</taxon>
        <taxon>Alveolata</taxon>
        <taxon>Colpodellida</taxon>
        <taxon>Vitrellaceae</taxon>
        <taxon>Vitrella</taxon>
    </lineage>
</organism>
<feature type="domain" description="CFAP65-like ninth Ig-like" evidence="5">
    <location>
        <begin position="1191"/>
        <end position="1374"/>
    </location>
</feature>
<dbReference type="InParanoid" id="A0A0G4EG07"/>
<feature type="compositionally biased region" description="Polar residues" evidence="1">
    <location>
        <begin position="1633"/>
        <end position="1643"/>
    </location>
</feature>
<dbReference type="Pfam" id="PF25249">
    <property type="entry name" value="Ig_CFAP65_7th"/>
    <property type="match status" value="1"/>
</dbReference>
<keyword evidence="8" id="KW-1185">Reference proteome</keyword>
<evidence type="ECO:0008006" key="9">
    <source>
        <dbReference type="Google" id="ProtNLM"/>
    </source>
</evidence>
<name>A0A0G4EG07_VITBC</name>
<protein>
    <recommendedName>
        <fullName evidence="9">Abnormal spindle-like microcephaly-associated protein ASH domain-containing protein</fullName>
    </recommendedName>
</protein>
<dbReference type="EMBL" id="CDMY01000227">
    <property type="protein sequence ID" value="CEL95461.1"/>
    <property type="molecule type" value="Genomic_DNA"/>
</dbReference>
<dbReference type="Pfam" id="PF24798">
    <property type="entry name" value="Ig-CFAP74_4th"/>
    <property type="match status" value="1"/>
</dbReference>
<dbReference type="PANTHER" id="PTHR46127:SF1">
    <property type="entry name" value="CILIA- AND FLAGELLA-ASSOCIATED PROTEIN 65"/>
    <property type="match status" value="1"/>
</dbReference>
<evidence type="ECO:0000259" key="5">
    <source>
        <dbReference type="Pfam" id="PF24816"/>
    </source>
</evidence>
<feature type="compositionally biased region" description="Low complexity" evidence="1">
    <location>
        <begin position="1009"/>
        <end position="1021"/>
    </location>
</feature>
<evidence type="ECO:0000259" key="6">
    <source>
        <dbReference type="Pfam" id="PF25249"/>
    </source>
</evidence>
<evidence type="ECO:0000256" key="1">
    <source>
        <dbReference type="SAM" id="MobiDB-lite"/>
    </source>
</evidence>
<feature type="region of interest" description="Disordered" evidence="1">
    <location>
        <begin position="1959"/>
        <end position="2046"/>
    </location>
</feature>
<feature type="region of interest" description="Disordered" evidence="1">
    <location>
        <begin position="1720"/>
        <end position="1744"/>
    </location>
</feature>
<evidence type="ECO:0000313" key="7">
    <source>
        <dbReference type="EMBL" id="CEL95461.1"/>
    </source>
</evidence>
<feature type="domain" description="CFAP65 seventh Ig-like" evidence="6">
    <location>
        <begin position="808"/>
        <end position="897"/>
    </location>
</feature>
<dbReference type="GO" id="GO:0031514">
    <property type="term" value="C:motile cilium"/>
    <property type="evidence" value="ECO:0007669"/>
    <property type="project" value="UniProtKB-SubCell"/>
</dbReference>
<dbReference type="GO" id="GO:0005737">
    <property type="term" value="C:cytoplasm"/>
    <property type="evidence" value="ECO:0007669"/>
    <property type="project" value="UniProtKB-SubCell"/>
</dbReference>
<feature type="compositionally biased region" description="Basic and acidic residues" evidence="1">
    <location>
        <begin position="1821"/>
        <end position="1833"/>
    </location>
</feature>